<name>A0A956NHC2_UNCEI</name>
<feature type="non-terminal residue" evidence="2">
    <location>
        <position position="736"/>
    </location>
</feature>
<organism evidence="2 3">
    <name type="scientific">Eiseniibacteriota bacterium</name>
    <dbReference type="NCBI Taxonomy" id="2212470"/>
    <lineage>
        <taxon>Bacteria</taxon>
        <taxon>Candidatus Eiseniibacteriota</taxon>
    </lineage>
</organism>
<comment type="caution">
    <text evidence="2">The sequence shown here is derived from an EMBL/GenBank/DDBJ whole genome shotgun (WGS) entry which is preliminary data.</text>
</comment>
<dbReference type="AlphaFoldDB" id="A0A956NHC2"/>
<evidence type="ECO:0000313" key="3">
    <source>
        <dbReference type="Proteomes" id="UP000739538"/>
    </source>
</evidence>
<feature type="chain" id="PRO_5037902531" evidence="1">
    <location>
        <begin position="20"/>
        <end position="736"/>
    </location>
</feature>
<reference evidence="2" key="2">
    <citation type="journal article" date="2021" name="Microbiome">
        <title>Successional dynamics and alternative stable states in a saline activated sludge microbial community over 9 years.</title>
        <authorList>
            <person name="Wang Y."/>
            <person name="Ye J."/>
            <person name="Ju F."/>
            <person name="Liu L."/>
            <person name="Boyd J.A."/>
            <person name="Deng Y."/>
            <person name="Parks D.H."/>
            <person name="Jiang X."/>
            <person name="Yin X."/>
            <person name="Woodcroft B.J."/>
            <person name="Tyson G.W."/>
            <person name="Hugenholtz P."/>
            <person name="Polz M.F."/>
            <person name="Zhang T."/>
        </authorList>
    </citation>
    <scope>NUCLEOTIDE SEQUENCE</scope>
    <source>
        <strain evidence="2">HKST-UBA02</strain>
    </source>
</reference>
<accession>A0A956NHC2</accession>
<sequence>MRSATLTAAFLLLPVCAMAGPNAPRLATPYGSEMPMLIDAPALSDIPMSRENTPGDFEDAWYYGAEYLRYMQADITEDNAGNGGTDSDTQDGGWDWNPTIFEHSGSASALNVYGVSVLGLYNAYVAYEAIHGSGSAPASWLTAMKDAADGIVARSDVKFAADFIFLVKYAALTSTPSYAAAAKAKYDAKVGSYASATAFAEYIRDARGLSQGYPNGIIAWDIGAYVEAAAALHTVYSSDGYDGDADAMAEVLWQDSFNDTPGLFDIDDDNGFDITDSNPNYWWYNLGISGLIRAFVAADVHTSELPDLASRILASQYSFGAISDQFGANPDGFWSWQATAYCAMALDAYDAVTYETAIANMAYWLSATQDQASGAWLYGDLSHIPEVGGEATAAMSLGNPLAVTETEVGMDVTGYCLSTVDTCLTVPFDLVRGAGDIGPARGISVTFALSPELTTCGSIAEGNWLDDFGTNTVYQVIDHMDGSYTVDQAILGSSCGEYDGGLLFSVPVRKANAVTADDTGVITITGIVFRDCDNQPLSVSAGDPVSIPINIEVPAAITSLAAAQVKTGNPSGNTTNVNVSFTFPGGDVTMVHVYRAPYGTGDTVGSYPEYDDTAGAGVPVPTATPPAGAPWALVGSTATGSIVDYTTDRGYWYYVAYAEDECNNISAVSNMTGGTLNYHLGDVASGGDNDVGGLDVSLLGASYGYLTPPASAHLDVGPTSDFSVDGLPLTDNVINF</sequence>
<protein>
    <submittedName>
        <fullName evidence="2">Uncharacterized protein</fullName>
    </submittedName>
</protein>
<feature type="signal peptide" evidence="1">
    <location>
        <begin position="1"/>
        <end position="19"/>
    </location>
</feature>
<reference evidence="2" key="1">
    <citation type="submission" date="2020-04" db="EMBL/GenBank/DDBJ databases">
        <authorList>
            <person name="Zhang T."/>
        </authorList>
    </citation>
    <scope>NUCLEOTIDE SEQUENCE</scope>
    <source>
        <strain evidence="2">HKST-UBA02</strain>
    </source>
</reference>
<dbReference type="EMBL" id="JAGQHS010000346">
    <property type="protein sequence ID" value="MCA9759437.1"/>
    <property type="molecule type" value="Genomic_DNA"/>
</dbReference>
<evidence type="ECO:0000256" key="1">
    <source>
        <dbReference type="SAM" id="SignalP"/>
    </source>
</evidence>
<dbReference type="Proteomes" id="UP000739538">
    <property type="component" value="Unassembled WGS sequence"/>
</dbReference>
<proteinExistence type="predicted"/>
<evidence type="ECO:0000313" key="2">
    <source>
        <dbReference type="EMBL" id="MCA9759437.1"/>
    </source>
</evidence>
<gene>
    <name evidence="2" type="ORF">KDA27_26825</name>
</gene>
<keyword evidence="1" id="KW-0732">Signal</keyword>